<proteinExistence type="inferred from homology"/>
<dbReference type="GO" id="GO:0016616">
    <property type="term" value="F:oxidoreductase activity, acting on the CH-OH group of donors, NAD or NADP as acceptor"/>
    <property type="evidence" value="ECO:0007669"/>
    <property type="project" value="TreeGrafter"/>
</dbReference>
<keyword evidence="3" id="KW-1185">Reference proteome</keyword>
<sequence length="241" mass="25148">MRVQGKVAVVTGAYRGIGRACAERLAAEGSRVIAVDIAAGDPGFHNPDIDYHRMDVGSESDWQALADRLAAEARQIDILVNAAGIAPTKAGAHDVTLTDWEQIIRVNQTGVLLGMRMATSMMLGRAPLAIVNISSIWGQVGGSGQIAYHASKGAVINMTRNAAVTYAKQGVRVNALLPGLIDTDMVRVQPPEMNAATLALTPMGRIGLPEEIAAGVLFLASDDASFVTGATLAVDGGFTAQ</sequence>
<comment type="caution">
    <text evidence="2">The sequence shown here is derived from an EMBL/GenBank/DDBJ whole genome shotgun (WGS) entry which is preliminary data.</text>
</comment>
<dbReference type="Pfam" id="PF13561">
    <property type="entry name" value="adh_short_C2"/>
    <property type="match status" value="1"/>
</dbReference>
<name>A0A963Z4Y5_9PROT</name>
<dbReference type="EMBL" id="JAESVA010000008">
    <property type="protein sequence ID" value="MCB8882714.1"/>
    <property type="molecule type" value="Genomic_DNA"/>
</dbReference>
<protein>
    <submittedName>
        <fullName evidence="2">SDR family oxidoreductase</fullName>
    </submittedName>
</protein>
<dbReference type="Proteomes" id="UP000721844">
    <property type="component" value="Unassembled WGS sequence"/>
</dbReference>
<dbReference type="SUPFAM" id="SSF51735">
    <property type="entry name" value="NAD(P)-binding Rossmann-fold domains"/>
    <property type="match status" value="1"/>
</dbReference>
<accession>A0A963Z4Y5</accession>
<evidence type="ECO:0000313" key="3">
    <source>
        <dbReference type="Proteomes" id="UP000721844"/>
    </source>
</evidence>
<dbReference type="AlphaFoldDB" id="A0A963Z4Y5"/>
<dbReference type="RefSeq" id="WP_227309364.1">
    <property type="nucleotide sequence ID" value="NZ_JAESVA010000008.1"/>
</dbReference>
<reference evidence="2 3" key="1">
    <citation type="journal article" date="2021" name="Microorganisms">
        <title>Acidisoma silvae sp. nov. and Acidisomacellulosilytica sp. nov., Two Acidophilic Bacteria Isolated from Decaying Wood, Hydrolyzing Cellulose and Producing Poly-3-hydroxybutyrate.</title>
        <authorList>
            <person name="Mieszkin S."/>
            <person name="Pouder E."/>
            <person name="Uroz S."/>
            <person name="Simon-Colin C."/>
            <person name="Alain K."/>
        </authorList>
    </citation>
    <scope>NUCLEOTIDE SEQUENCE [LARGE SCALE GENOMIC DNA]</scope>
    <source>
        <strain evidence="2 3">HW T5.17</strain>
    </source>
</reference>
<organism evidence="2 3">
    <name type="scientific">Acidisoma cellulosilyticum</name>
    <dbReference type="NCBI Taxonomy" id="2802395"/>
    <lineage>
        <taxon>Bacteria</taxon>
        <taxon>Pseudomonadati</taxon>
        <taxon>Pseudomonadota</taxon>
        <taxon>Alphaproteobacteria</taxon>
        <taxon>Acetobacterales</taxon>
        <taxon>Acidocellaceae</taxon>
        <taxon>Acidisoma</taxon>
    </lineage>
</organism>
<dbReference type="Gene3D" id="3.40.50.720">
    <property type="entry name" value="NAD(P)-binding Rossmann-like Domain"/>
    <property type="match status" value="1"/>
</dbReference>
<dbReference type="PANTHER" id="PTHR42760">
    <property type="entry name" value="SHORT-CHAIN DEHYDROGENASES/REDUCTASES FAMILY MEMBER"/>
    <property type="match status" value="1"/>
</dbReference>
<dbReference type="PRINTS" id="PR00080">
    <property type="entry name" value="SDRFAMILY"/>
</dbReference>
<evidence type="ECO:0000313" key="2">
    <source>
        <dbReference type="EMBL" id="MCB8882714.1"/>
    </source>
</evidence>
<dbReference type="InterPro" id="IPR036291">
    <property type="entry name" value="NAD(P)-bd_dom_sf"/>
</dbReference>
<comment type="similarity">
    <text evidence="1">Belongs to the short-chain dehydrogenases/reductases (SDR) family.</text>
</comment>
<dbReference type="PRINTS" id="PR00081">
    <property type="entry name" value="GDHRDH"/>
</dbReference>
<dbReference type="FunFam" id="3.40.50.720:FF:000084">
    <property type="entry name" value="Short-chain dehydrogenase reductase"/>
    <property type="match status" value="1"/>
</dbReference>
<dbReference type="InterPro" id="IPR002347">
    <property type="entry name" value="SDR_fam"/>
</dbReference>
<gene>
    <name evidence="2" type="ORF">ACELLULO517_20890</name>
</gene>
<evidence type="ECO:0000256" key="1">
    <source>
        <dbReference type="ARBA" id="ARBA00006484"/>
    </source>
</evidence>